<feature type="domain" description="Polysaccharide pyruvyl transferase" evidence="1">
    <location>
        <begin position="182"/>
        <end position="232"/>
    </location>
</feature>
<dbReference type="EMBL" id="MN740006">
    <property type="protein sequence ID" value="QHT83225.1"/>
    <property type="molecule type" value="Genomic_DNA"/>
</dbReference>
<evidence type="ECO:0000313" key="2">
    <source>
        <dbReference type="EMBL" id="QHT83225.1"/>
    </source>
</evidence>
<dbReference type="Pfam" id="PF04230">
    <property type="entry name" value="PS_pyruv_trans"/>
    <property type="match status" value="1"/>
</dbReference>
<protein>
    <recommendedName>
        <fullName evidence="1">Polysaccharide pyruvyl transferase domain-containing protein</fullName>
    </recommendedName>
</protein>
<dbReference type="PANTHER" id="PTHR36836">
    <property type="entry name" value="COLANIC ACID BIOSYNTHESIS PROTEIN WCAK"/>
    <property type="match status" value="1"/>
</dbReference>
<sequence length="308" mass="35813">MKKIIVCWYGSFSNNGTIGDLLAVETLTNYLSNFYKFDHLTYCNNFKNIKGTNVYQNCDYKSYDIFIFCCGPIIKSHLNFNNLINKFNHCYKIGISVSLFDKKHFNYLNPFDYVISREGEENMYEDLAILSTNKIASLTPSTSKQITIGLVLRGHQCEYGEKNCLSREVNYLITELQKKYTNILFIDNHLYASNMSPDEILNEYSKCDFIITTRFHGCIIAIGNNIPFIGIDQILNGAKLQNLISKNDYEYIFNIRELNIEIINEKIEEILNNKILYNEKLLNIKNKKINDANNSLSLLKYNLDKILY</sequence>
<proteinExistence type="predicted"/>
<dbReference type="AlphaFoldDB" id="A0A6C0HSW6"/>
<reference evidence="2" key="1">
    <citation type="journal article" date="2020" name="Nature">
        <title>Giant virus diversity and host interactions through global metagenomics.</title>
        <authorList>
            <person name="Schulz F."/>
            <person name="Roux S."/>
            <person name="Paez-Espino D."/>
            <person name="Jungbluth S."/>
            <person name="Walsh D.A."/>
            <person name="Denef V.J."/>
            <person name="McMahon K.D."/>
            <person name="Konstantinidis K.T."/>
            <person name="Eloe-Fadrosh E.A."/>
            <person name="Kyrpides N.C."/>
            <person name="Woyke T."/>
        </authorList>
    </citation>
    <scope>NUCLEOTIDE SEQUENCE</scope>
    <source>
        <strain evidence="2">GVMAG-M-3300023184-167</strain>
    </source>
</reference>
<name>A0A6C0HSW6_9ZZZZ</name>
<dbReference type="InterPro" id="IPR007345">
    <property type="entry name" value="Polysacch_pyruvyl_Trfase"/>
</dbReference>
<organism evidence="2">
    <name type="scientific">viral metagenome</name>
    <dbReference type="NCBI Taxonomy" id="1070528"/>
    <lineage>
        <taxon>unclassified sequences</taxon>
        <taxon>metagenomes</taxon>
        <taxon>organismal metagenomes</taxon>
    </lineage>
</organism>
<accession>A0A6C0HSW6</accession>
<dbReference type="PANTHER" id="PTHR36836:SF1">
    <property type="entry name" value="COLANIC ACID BIOSYNTHESIS PROTEIN WCAK"/>
    <property type="match status" value="1"/>
</dbReference>
<evidence type="ECO:0000259" key="1">
    <source>
        <dbReference type="Pfam" id="PF04230"/>
    </source>
</evidence>